<gene>
    <name evidence="5" type="ORF">Tco_0801052</name>
</gene>
<dbReference type="Gene3D" id="3.30.70.330">
    <property type="match status" value="4"/>
</dbReference>
<accession>A0ABQ4ZUX1</accession>
<sequence>MPRTRGKTNKTAVKTEELPKAVKIEMESEPEEQVHLDEDVDEAGEEEVEYEEVEEEVEEEEEEEVEEEVEEEEEEEEEEEDIEDEQNGKDEEMEDAEDDEDTKKKHDELLALPPYGSEVYLGGIPLDASEDVLKEFCDSIGEVTEVRIMKGKDSSENKGYAFVTFRTQDLAATAIKELNNRDLKGRKIKCSTSQAKHKLFIGNVPKSWTVDDMEKVVKRVGPGVNSVELLKKQAKQERAGKTRKTHNRQNKTAIKSKRAQSTEKAKGHVLGQEELFHVQLNSIFPFKFRSTPSPRAFNKHSFNSPDWGSLWSPLDVPKPSQPSFPHLDPQNSRRNRGFAFIEYYNHACAEYSRQKMLKPKFKLDDKAPTVSWADPKNAESSASSQVKALYVKNLPKNVTNEQLEKIFEHHGKITKVVLPPAKAGHERSRFGFVHFADRSSVMKALKDTEKYELNGQTLECSLAKPQADQKTSGGASNSQKVALLPHHPHVGYGLVGSPYGALTAGYAGAAYPQPLIYGRAPSTAGMAMMPMLLPDGRIGYVLQQPGVAPHTPPPQPQHHRGGGGRSGGGSSSSGGHRRSNDSGGRGRSRYNPY</sequence>
<evidence type="ECO:0000259" key="4">
    <source>
        <dbReference type="PROSITE" id="PS50102"/>
    </source>
</evidence>
<dbReference type="Pfam" id="PF00076">
    <property type="entry name" value="RRM_1"/>
    <property type="match status" value="2"/>
</dbReference>
<dbReference type="Proteomes" id="UP001151760">
    <property type="component" value="Unassembled WGS sequence"/>
</dbReference>
<dbReference type="InterPro" id="IPR003954">
    <property type="entry name" value="RRM_euk-type"/>
</dbReference>
<feature type="region of interest" description="Disordered" evidence="3">
    <location>
        <begin position="235"/>
        <end position="264"/>
    </location>
</feature>
<feature type="domain" description="RRM" evidence="4">
    <location>
        <begin position="387"/>
        <end position="465"/>
    </location>
</feature>
<feature type="compositionally biased region" description="Gly residues" evidence="3">
    <location>
        <begin position="563"/>
        <end position="572"/>
    </location>
</feature>
<reference evidence="5" key="1">
    <citation type="journal article" date="2022" name="Int. J. Mol. Sci.">
        <title>Draft Genome of Tanacetum Coccineum: Genomic Comparison of Closely Related Tanacetum-Family Plants.</title>
        <authorList>
            <person name="Yamashiro T."/>
            <person name="Shiraishi A."/>
            <person name="Nakayama K."/>
            <person name="Satake H."/>
        </authorList>
    </citation>
    <scope>NUCLEOTIDE SEQUENCE</scope>
</reference>
<feature type="region of interest" description="Disordered" evidence="3">
    <location>
        <begin position="1"/>
        <end position="103"/>
    </location>
</feature>
<dbReference type="CDD" id="cd00590">
    <property type="entry name" value="RRM_SF"/>
    <property type="match status" value="1"/>
</dbReference>
<dbReference type="InterPro" id="IPR000504">
    <property type="entry name" value="RRM_dom"/>
</dbReference>
<feature type="domain" description="RRM" evidence="4">
    <location>
        <begin position="117"/>
        <end position="195"/>
    </location>
</feature>
<keyword evidence="1 2" id="KW-0694">RNA-binding</keyword>
<name>A0ABQ4ZUX1_9ASTR</name>
<feature type="region of interest" description="Disordered" evidence="3">
    <location>
        <begin position="543"/>
        <end position="593"/>
    </location>
</feature>
<proteinExistence type="predicted"/>
<reference evidence="5" key="2">
    <citation type="submission" date="2022-01" db="EMBL/GenBank/DDBJ databases">
        <authorList>
            <person name="Yamashiro T."/>
            <person name="Shiraishi A."/>
            <person name="Satake H."/>
            <person name="Nakayama K."/>
        </authorList>
    </citation>
    <scope>NUCLEOTIDE SEQUENCE</scope>
</reference>
<dbReference type="PANTHER" id="PTHR21245">
    <property type="entry name" value="HETEROGENEOUS NUCLEAR RIBONUCLEOPROTEIN"/>
    <property type="match status" value="1"/>
</dbReference>
<evidence type="ECO:0000256" key="2">
    <source>
        <dbReference type="PROSITE-ProRule" id="PRU00176"/>
    </source>
</evidence>
<comment type="caution">
    <text evidence="5">The sequence shown here is derived from an EMBL/GenBank/DDBJ whole genome shotgun (WGS) entry which is preliminary data.</text>
</comment>
<dbReference type="EMBL" id="BQNB010011704">
    <property type="protein sequence ID" value="GJS94084.1"/>
    <property type="molecule type" value="Genomic_DNA"/>
</dbReference>
<evidence type="ECO:0000256" key="1">
    <source>
        <dbReference type="ARBA" id="ARBA00022884"/>
    </source>
</evidence>
<dbReference type="PROSITE" id="PS50102">
    <property type="entry name" value="RRM"/>
    <property type="match status" value="2"/>
</dbReference>
<evidence type="ECO:0000313" key="6">
    <source>
        <dbReference type="Proteomes" id="UP001151760"/>
    </source>
</evidence>
<keyword evidence="6" id="KW-1185">Reference proteome</keyword>
<evidence type="ECO:0000313" key="5">
    <source>
        <dbReference type="EMBL" id="GJS94084.1"/>
    </source>
</evidence>
<feature type="compositionally biased region" description="Basic residues" evidence="3">
    <location>
        <begin position="241"/>
        <end position="258"/>
    </location>
</feature>
<dbReference type="InterPro" id="IPR012677">
    <property type="entry name" value="Nucleotide-bd_a/b_plait_sf"/>
</dbReference>
<evidence type="ECO:0000256" key="3">
    <source>
        <dbReference type="SAM" id="MobiDB-lite"/>
    </source>
</evidence>
<dbReference type="SMART" id="SM00360">
    <property type="entry name" value="RRM"/>
    <property type="match status" value="3"/>
</dbReference>
<dbReference type="InterPro" id="IPR035979">
    <property type="entry name" value="RBD_domain_sf"/>
</dbReference>
<feature type="compositionally biased region" description="Acidic residues" evidence="3">
    <location>
        <begin position="38"/>
        <end position="100"/>
    </location>
</feature>
<feature type="compositionally biased region" description="Basic and acidic residues" evidence="3">
    <location>
        <begin position="13"/>
        <end position="37"/>
    </location>
</feature>
<organism evidence="5 6">
    <name type="scientific">Tanacetum coccineum</name>
    <dbReference type="NCBI Taxonomy" id="301880"/>
    <lineage>
        <taxon>Eukaryota</taxon>
        <taxon>Viridiplantae</taxon>
        <taxon>Streptophyta</taxon>
        <taxon>Embryophyta</taxon>
        <taxon>Tracheophyta</taxon>
        <taxon>Spermatophyta</taxon>
        <taxon>Magnoliopsida</taxon>
        <taxon>eudicotyledons</taxon>
        <taxon>Gunneridae</taxon>
        <taxon>Pentapetalae</taxon>
        <taxon>asterids</taxon>
        <taxon>campanulids</taxon>
        <taxon>Asterales</taxon>
        <taxon>Asteraceae</taxon>
        <taxon>Asteroideae</taxon>
        <taxon>Anthemideae</taxon>
        <taxon>Anthemidinae</taxon>
        <taxon>Tanacetum</taxon>
    </lineage>
</organism>
<dbReference type="SMART" id="SM00361">
    <property type="entry name" value="RRM_1"/>
    <property type="match status" value="1"/>
</dbReference>
<protein>
    <submittedName>
        <fullName evidence="5">Heterogeneous nuclear ribonucleoprotein Q-like protein</fullName>
    </submittedName>
</protein>
<dbReference type="SUPFAM" id="SSF54928">
    <property type="entry name" value="RNA-binding domain, RBD"/>
    <property type="match status" value="2"/>
</dbReference>